<comment type="similarity">
    <text evidence="2">Belongs to the COBRA family.</text>
</comment>
<evidence type="ECO:0000313" key="11">
    <source>
        <dbReference type="EMBL" id="MCD9641299.1"/>
    </source>
</evidence>
<keyword evidence="3" id="KW-1003">Cell membrane</keyword>
<dbReference type="Pfam" id="PF04833">
    <property type="entry name" value="COBRA"/>
    <property type="match status" value="1"/>
</dbReference>
<evidence type="ECO:0000256" key="4">
    <source>
        <dbReference type="ARBA" id="ARBA00022622"/>
    </source>
</evidence>
<evidence type="ECO:0000256" key="2">
    <source>
        <dbReference type="ARBA" id="ARBA00005507"/>
    </source>
</evidence>
<dbReference type="Proteomes" id="UP000823775">
    <property type="component" value="Unassembled WGS sequence"/>
</dbReference>
<protein>
    <submittedName>
        <fullName evidence="11">COBRA-like protein 7</fullName>
    </submittedName>
</protein>
<evidence type="ECO:0000256" key="9">
    <source>
        <dbReference type="SAM" id="SignalP"/>
    </source>
</evidence>
<evidence type="ECO:0000256" key="5">
    <source>
        <dbReference type="ARBA" id="ARBA00022729"/>
    </source>
</evidence>
<evidence type="ECO:0000256" key="6">
    <source>
        <dbReference type="ARBA" id="ARBA00023136"/>
    </source>
</evidence>
<dbReference type="InterPro" id="IPR006918">
    <property type="entry name" value="COBRA_pln"/>
</dbReference>
<keyword evidence="7" id="KW-0325">Glycoprotein</keyword>
<name>A0ABS8V3M0_DATST</name>
<dbReference type="InterPro" id="IPR056900">
    <property type="entry name" value="COB_C"/>
</dbReference>
<keyword evidence="4" id="KW-0336">GPI-anchor</keyword>
<evidence type="ECO:0000259" key="10">
    <source>
        <dbReference type="Pfam" id="PF25079"/>
    </source>
</evidence>
<feature type="chain" id="PRO_5045601326" evidence="9">
    <location>
        <begin position="22"/>
        <end position="647"/>
    </location>
</feature>
<feature type="domain" description="COBRA C-terminal" evidence="10">
    <location>
        <begin position="408"/>
        <end position="617"/>
    </location>
</feature>
<keyword evidence="6" id="KW-0472">Membrane</keyword>
<comment type="caution">
    <text evidence="11">The sequence shown here is derived from an EMBL/GenBank/DDBJ whole genome shotgun (WGS) entry which is preliminary data.</text>
</comment>
<evidence type="ECO:0000256" key="8">
    <source>
        <dbReference type="ARBA" id="ARBA00023288"/>
    </source>
</evidence>
<dbReference type="EMBL" id="JACEIK010003324">
    <property type="protein sequence ID" value="MCD9641299.1"/>
    <property type="molecule type" value="Genomic_DNA"/>
</dbReference>
<dbReference type="PANTHER" id="PTHR31052:SF24">
    <property type="entry name" value="COBRA-LIKE PROTEIN 7"/>
    <property type="match status" value="1"/>
</dbReference>
<keyword evidence="12" id="KW-1185">Reference proteome</keyword>
<reference evidence="11 12" key="1">
    <citation type="journal article" date="2021" name="BMC Genomics">
        <title>Datura genome reveals duplications of psychoactive alkaloid biosynthetic genes and high mutation rate following tissue culture.</title>
        <authorList>
            <person name="Rajewski A."/>
            <person name="Carter-House D."/>
            <person name="Stajich J."/>
            <person name="Litt A."/>
        </authorList>
    </citation>
    <scope>NUCLEOTIDE SEQUENCE [LARGE SCALE GENOMIC DNA]</scope>
    <source>
        <strain evidence="11">AR-01</strain>
    </source>
</reference>
<sequence>MATLSIFLPLILLIFLPVSISQTSSNNARDCNGVFITYDYTSGFPIPPNVLASDSNNQAYNFRSTLTILNNSPDELKSWRVFVGFQHREFLVSASHAVLADGATLPGDVGNVTVFAGFPITDLKSAVQTAGDVNQMQARIELVGTQYGVASPAAPLPSSISLANDGFLCPPSTSQGNSTQVCCLKDSSAKSNTATYEEIQPRQGGDLTIMFDVTSSSESNYWAKVTISNNNHTSRLDNWRLSWEWMRDEFIYSMKGAYPTIVDTGDCIFGKQGEYYKGMDFSKALNCDKRPTIIDLPLDKTNDTTLGMVPFCCRNGTILPPFMDASKSKSAFVMQVYKMSPDLNISAIHPPQNWKINGTYSPGYICGPPVRVSPSLFPNPAGLSSDTAAVASWQVICNISSSTFKKTKCCVSFSAFFNNSVVPCNTCACGCNASPSNMCSATEPVLLLPPEALLVPFDNRTEMAKEFNRRRDLPNPLPCGDNCGVSINWHLLSDFTGGWTARVTLFNWGDTDIVDWFAAVQLDKAIKGFEKGYSFNGTIMPDTNNTIFIQGFSGLNYLLAERRGDNPRKDPPVPGTQQSVISFTKKTTPGVDVGGGDGFPSKVYFNGEECSLPVILPSGSNRKVPLASSAFSLLLIMPVLMVLQLSL</sequence>
<comment type="subcellular location">
    <subcellularLocation>
        <location evidence="1">Cell membrane</location>
        <topology evidence="1">Lipid-anchor</topology>
        <topology evidence="1">GPI-anchor</topology>
    </subcellularLocation>
</comment>
<gene>
    <name evidence="11" type="primary">COBL7_2</name>
    <name evidence="11" type="ORF">HAX54_027406</name>
</gene>
<keyword evidence="8" id="KW-0449">Lipoprotein</keyword>
<feature type="signal peptide" evidence="9">
    <location>
        <begin position="1"/>
        <end position="21"/>
    </location>
</feature>
<dbReference type="PANTHER" id="PTHR31052">
    <property type="entry name" value="COBRA-LIKE PROTEIN 7"/>
    <property type="match status" value="1"/>
</dbReference>
<proteinExistence type="inferred from homology"/>
<evidence type="ECO:0000313" key="12">
    <source>
        <dbReference type="Proteomes" id="UP000823775"/>
    </source>
</evidence>
<organism evidence="11 12">
    <name type="scientific">Datura stramonium</name>
    <name type="common">Jimsonweed</name>
    <name type="synonym">Common thornapple</name>
    <dbReference type="NCBI Taxonomy" id="4076"/>
    <lineage>
        <taxon>Eukaryota</taxon>
        <taxon>Viridiplantae</taxon>
        <taxon>Streptophyta</taxon>
        <taxon>Embryophyta</taxon>
        <taxon>Tracheophyta</taxon>
        <taxon>Spermatophyta</taxon>
        <taxon>Magnoliopsida</taxon>
        <taxon>eudicotyledons</taxon>
        <taxon>Gunneridae</taxon>
        <taxon>Pentapetalae</taxon>
        <taxon>asterids</taxon>
        <taxon>lamiids</taxon>
        <taxon>Solanales</taxon>
        <taxon>Solanaceae</taxon>
        <taxon>Solanoideae</taxon>
        <taxon>Datureae</taxon>
        <taxon>Datura</taxon>
    </lineage>
</organism>
<dbReference type="Pfam" id="PF25079">
    <property type="entry name" value="COB_C"/>
    <property type="match status" value="1"/>
</dbReference>
<evidence type="ECO:0000256" key="1">
    <source>
        <dbReference type="ARBA" id="ARBA00004609"/>
    </source>
</evidence>
<evidence type="ECO:0000256" key="7">
    <source>
        <dbReference type="ARBA" id="ARBA00023180"/>
    </source>
</evidence>
<keyword evidence="5 9" id="KW-0732">Signal</keyword>
<evidence type="ECO:0000256" key="3">
    <source>
        <dbReference type="ARBA" id="ARBA00022475"/>
    </source>
</evidence>
<accession>A0ABS8V3M0</accession>